<comment type="caution">
    <text evidence="1">The sequence shown here is derived from an EMBL/GenBank/DDBJ whole genome shotgun (WGS) entry which is preliminary data.</text>
</comment>
<sequence>MLEHSSLSGTVCAVATAVHTEALPHRTAAFVKRTFSTQTERTLSSSTFVDRRKQRAKEKALRLQIVRLQQTVDSYKEQLRKLKEDCNVSAFVDVVADAHQNKANAVFIVDQVINYGRKRPTWSETTVRYCVILRNLSTKAYEYVRTEHLCLPCRNTLQKYIGSATGEIGFSPLVRCRLKTELQGLTASQSKVCSLVVDEMHIKQKLEYNKQRDAFVGDVNMSIDLEHLIPSDSDQLTNSLLCFLLCGLSTRFKIPVGYFFTKACTGAELAQTIRHVVKKTEELGFEIVRLVTDNHKTNVAAMDILSKGTAKISAPHPADPSRLLYLAFDQSHIIKNVRSQFLAKDIGGKKEISSAPLKELYRMQRGSTVKPIRYLTRKHLYPSNIEKMSVRHAVQIFSPPVTAALRYLKDQAGHTSDLEFRSVGPTVEFMSVMHKWFTLINVSNTEQHIHRNDPGSRHFSDVDDMRLQWLETDFLDYIEKLRKESRPDQ</sequence>
<evidence type="ECO:0000313" key="1">
    <source>
        <dbReference type="EMBL" id="KAH7977477.1"/>
    </source>
</evidence>
<organism evidence="1 2">
    <name type="scientific">Dermacentor silvarum</name>
    <name type="common">Tick</name>
    <dbReference type="NCBI Taxonomy" id="543639"/>
    <lineage>
        <taxon>Eukaryota</taxon>
        <taxon>Metazoa</taxon>
        <taxon>Ecdysozoa</taxon>
        <taxon>Arthropoda</taxon>
        <taxon>Chelicerata</taxon>
        <taxon>Arachnida</taxon>
        <taxon>Acari</taxon>
        <taxon>Parasitiformes</taxon>
        <taxon>Ixodida</taxon>
        <taxon>Ixodoidea</taxon>
        <taxon>Ixodidae</taxon>
        <taxon>Rhipicephalinae</taxon>
        <taxon>Dermacentor</taxon>
    </lineage>
</organism>
<dbReference type="Proteomes" id="UP000821865">
    <property type="component" value="Chromosome 1"/>
</dbReference>
<name>A0ACB8DSL6_DERSI</name>
<evidence type="ECO:0000313" key="2">
    <source>
        <dbReference type="Proteomes" id="UP000821865"/>
    </source>
</evidence>
<reference evidence="1" key="1">
    <citation type="submission" date="2020-05" db="EMBL/GenBank/DDBJ databases">
        <title>Large-scale comparative analyses of tick genomes elucidate their genetic diversity and vector capacities.</title>
        <authorList>
            <person name="Jia N."/>
            <person name="Wang J."/>
            <person name="Shi W."/>
            <person name="Du L."/>
            <person name="Sun Y."/>
            <person name="Zhan W."/>
            <person name="Jiang J."/>
            <person name="Wang Q."/>
            <person name="Zhang B."/>
            <person name="Ji P."/>
            <person name="Sakyi L.B."/>
            <person name="Cui X."/>
            <person name="Yuan T."/>
            <person name="Jiang B."/>
            <person name="Yang W."/>
            <person name="Lam T.T.-Y."/>
            <person name="Chang Q."/>
            <person name="Ding S."/>
            <person name="Wang X."/>
            <person name="Zhu J."/>
            <person name="Ruan X."/>
            <person name="Zhao L."/>
            <person name="Wei J."/>
            <person name="Que T."/>
            <person name="Du C."/>
            <person name="Cheng J."/>
            <person name="Dai P."/>
            <person name="Han X."/>
            <person name="Huang E."/>
            <person name="Gao Y."/>
            <person name="Liu J."/>
            <person name="Shao H."/>
            <person name="Ye R."/>
            <person name="Li L."/>
            <person name="Wei W."/>
            <person name="Wang X."/>
            <person name="Wang C."/>
            <person name="Yang T."/>
            <person name="Huo Q."/>
            <person name="Li W."/>
            <person name="Guo W."/>
            <person name="Chen H."/>
            <person name="Zhou L."/>
            <person name="Ni X."/>
            <person name="Tian J."/>
            <person name="Zhou Y."/>
            <person name="Sheng Y."/>
            <person name="Liu T."/>
            <person name="Pan Y."/>
            <person name="Xia L."/>
            <person name="Li J."/>
            <person name="Zhao F."/>
            <person name="Cao W."/>
        </authorList>
    </citation>
    <scope>NUCLEOTIDE SEQUENCE</scope>
    <source>
        <strain evidence="1">Dsil-2018</strain>
    </source>
</reference>
<dbReference type="EMBL" id="CM023470">
    <property type="protein sequence ID" value="KAH7977477.1"/>
    <property type="molecule type" value="Genomic_DNA"/>
</dbReference>
<protein>
    <submittedName>
        <fullName evidence="1">Uncharacterized protein</fullName>
    </submittedName>
</protein>
<keyword evidence="2" id="KW-1185">Reference proteome</keyword>
<accession>A0ACB8DSL6</accession>
<gene>
    <name evidence="1" type="ORF">HPB49_001858</name>
</gene>
<proteinExistence type="predicted"/>